<dbReference type="GO" id="GO:0008474">
    <property type="term" value="F:palmitoyl-(protein) hydrolase activity"/>
    <property type="evidence" value="ECO:0007669"/>
    <property type="project" value="UniProtKB-EC"/>
</dbReference>
<dbReference type="InterPro" id="IPR029058">
    <property type="entry name" value="AB_hydrolase_fold"/>
</dbReference>
<evidence type="ECO:0000256" key="4">
    <source>
        <dbReference type="ARBA" id="ARBA00012423"/>
    </source>
</evidence>
<comment type="catalytic activity">
    <reaction evidence="14">
        <text>S-hexadecanoyl-L-cysteinyl-[protein] + H2O = L-cysteinyl-[protein] + hexadecanoate + H(+)</text>
        <dbReference type="Rhea" id="RHEA:19233"/>
        <dbReference type="Rhea" id="RHEA-COMP:10131"/>
        <dbReference type="Rhea" id="RHEA-COMP:11032"/>
        <dbReference type="ChEBI" id="CHEBI:7896"/>
        <dbReference type="ChEBI" id="CHEBI:15377"/>
        <dbReference type="ChEBI" id="CHEBI:15378"/>
        <dbReference type="ChEBI" id="CHEBI:29950"/>
        <dbReference type="ChEBI" id="CHEBI:74151"/>
        <dbReference type="EC" id="3.1.2.22"/>
    </reaction>
</comment>
<sequence length="240" mass="25959">MAAPRALQSITVPATTAHTATVIFLHGLGDSGAGWAPVARLLARNPKLHHVKWILPHAPVQRVTLNFGMSMPSWFDIASLDADLMKDQEGILKSAMAVGGIISGEVDAGIDSKRVVVGGFSQGAALSLVTGLTSERRLGGLACLSGWLPMSGKMKSMMTDAARTLPIFFGHGEEDPVVQFKYGKKSYDFLKEALKFKDAEGEDVKGLSWNEYPDLEHSSSPEELKDLEKWLEKVLPADVD</sequence>
<evidence type="ECO:0000256" key="2">
    <source>
        <dbReference type="ARBA" id="ARBA00004496"/>
    </source>
</evidence>
<dbReference type="GO" id="GO:0005634">
    <property type="term" value="C:nucleus"/>
    <property type="evidence" value="ECO:0007669"/>
    <property type="project" value="UniProtKB-SubCell"/>
</dbReference>
<dbReference type="InterPro" id="IPR003140">
    <property type="entry name" value="PLipase/COase/thioEstase"/>
</dbReference>
<dbReference type="GO" id="GO:0052689">
    <property type="term" value="F:carboxylic ester hydrolase activity"/>
    <property type="evidence" value="ECO:0007669"/>
    <property type="project" value="UniProtKB-KW"/>
</dbReference>
<keyword evidence="7" id="KW-0963">Cytoplasm</keyword>
<comment type="function">
    <text evidence="12">Hydrolyzes fatty acids from S-acylated cysteine residues in proteins with a strong preference for palmitoylated G-alpha proteins over other acyl substrates. Mediates the deacylation of G-alpha proteins such as GPA1 in vivo, but has weak or no activity toward palmitoylated Ras proteins. Has weak lysophospholipase activity in vitro; however such activity may not exist in vivo.</text>
</comment>
<gene>
    <name evidence="16" type="ORF">M408DRAFT_74668</name>
</gene>
<dbReference type="HOGENOM" id="CLU_049413_3_5_1"/>
<evidence type="ECO:0000256" key="10">
    <source>
        <dbReference type="ARBA" id="ARBA00023098"/>
    </source>
</evidence>
<evidence type="ECO:0000256" key="1">
    <source>
        <dbReference type="ARBA" id="ARBA00004123"/>
    </source>
</evidence>
<dbReference type="PANTHER" id="PTHR10655">
    <property type="entry name" value="LYSOPHOSPHOLIPASE-RELATED"/>
    <property type="match status" value="1"/>
</dbReference>
<reference evidence="17" key="2">
    <citation type="submission" date="2015-01" db="EMBL/GenBank/DDBJ databases">
        <title>Evolutionary Origins and Diversification of the Mycorrhizal Mutualists.</title>
        <authorList>
            <consortium name="DOE Joint Genome Institute"/>
            <consortium name="Mycorrhizal Genomics Consortium"/>
            <person name="Kohler A."/>
            <person name="Kuo A."/>
            <person name="Nagy L.G."/>
            <person name="Floudas D."/>
            <person name="Copeland A."/>
            <person name="Barry K.W."/>
            <person name="Cichocki N."/>
            <person name="Veneault-Fourrey C."/>
            <person name="LaButti K."/>
            <person name="Lindquist E.A."/>
            <person name="Lipzen A."/>
            <person name="Lundell T."/>
            <person name="Morin E."/>
            <person name="Murat C."/>
            <person name="Riley R."/>
            <person name="Ohm R."/>
            <person name="Sun H."/>
            <person name="Tunlid A."/>
            <person name="Henrissat B."/>
            <person name="Grigoriev I.V."/>
            <person name="Hibbett D.S."/>
            <person name="Martin F."/>
        </authorList>
    </citation>
    <scope>NUCLEOTIDE SEQUENCE [LARGE SCALE GENOMIC DNA]</scope>
    <source>
        <strain evidence="17">MAFF 305830</strain>
    </source>
</reference>
<dbReference type="EC" id="3.1.2.22" evidence="4"/>
<protein>
    <recommendedName>
        <fullName evidence="5">Acyl-protein thioesterase 1</fullName>
        <ecNumber evidence="4">3.1.2.22</ecNumber>
    </recommendedName>
    <alternativeName>
        <fullName evidence="13">Palmitoyl-protein hydrolase</fullName>
    </alternativeName>
</protein>
<keyword evidence="11" id="KW-0539">Nucleus</keyword>
<dbReference type="GO" id="GO:0006631">
    <property type="term" value="P:fatty acid metabolic process"/>
    <property type="evidence" value="ECO:0007669"/>
    <property type="project" value="UniProtKB-KW"/>
</dbReference>
<comment type="similarity">
    <text evidence="3">Belongs to the AB hydrolase superfamily. AB hydrolase 2 family.</text>
</comment>
<dbReference type="OrthoDB" id="2418081at2759"/>
<evidence type="ECO:0000313" key="17">
    <source>
        <dbReference type="Proteomes" id="UP000054097"/>
    </source>
</evidence>
<dbReference type="EMBL" id="KN824316">
    <property type="protein sequence ID" value="KIM25168.1"/>
    <property type="molecule type" value="Genomic_DNA"/>
</dbReference>
<evidence type="ECO:0000313" key="16">
    <source>
        <dbReference type="EMBL" id="KIM25168.1"/>
    </source>
</evidence>
<dbReference type="Gene3D" id="3.40.50.1820">
    <property type="entry name" value="alpha/beta hydrolase"/>
    <property type="match status" value="1"/>
</dbReference>
<dbReference type="GO" id="GO:0005737">
    <property type="term" value="C:cytoplasm"/>
    <property type="evidence" value="ECO:0007669"/>
    <property type="project" value="UniProtKB-SubCell"/>
</dbReference>
<feature type="domain" description="Phospholipase/carboxylesterase/thioesterase" evidence="15">
    <location>
        <begin position="12"/>
        <end position="234"/>
    </location>
</feature>
<evidence type="ECO:0000256" key="6">
    <source>
        <dbReference type="ARBA" id="ARBA00022487"/>
    </source>
</evidence>
<keyword evidence="17" id="KW-1185">Reference proteome</keyword>
<dbReference type="InterPro" id="IPR050565">
    <property type="entry name" value="LYPA1-2/EST-like"/>
</dbReference>
<evidence type="ECO:0000256" key="13">
    <source>
        <dbReference type="ARBA" id="ARBA00031195"/>
    </source>
</evidence>
<keyword evidence="8" id="KW-0378">Hydrolase</keyword>
<dbReference type="FunFam" id="3.40.50.1820:FF:000276">
    <property type="entry name" value="Acyl-protein thioesterase 1"/>
    <property type="match status" value="1"/>
</dbReference>
<dbReference type="SUPFAM" id="SSF53474">
    <property type="entry name" value="alpha/beta-Hydrolases"/>
    <property type="match status" value="1"/>
</dbReference>
<keyword evidence="6" id="KW-0719">Serine esterase</keyword>
<reference evidence="16 17" key="1">
    <citation type="submission" date="2014-04" db="EMBL/GenBank/DDBJ databases">
        <authorList>
            <consortium name="DOE Joint Genome Institute"/>
            <person name="Kuo A."/>
            <person name="Zuccaro A."/>
            <person name="Kohler A."/>
            <person name="Nagy L.G."/>
            <person name="Floudas D."/>
            <person name="Copeland A."/>
            <person name="Barry K.W."/>
            <person name="Cichocki N."/>
            <person name="Veneault-Fourrey C."/>
            <person name="LaButti K."/>
            <person name="Lindquist E.A."/>
            <person name="Lipzen A."/>
            <person name="Lundell T."/>
            <person name="Morin E."/>
            <person name="Murat C."/>
            <person name="Sun H."/>
            <person name="Tunlid A."/>
            <person name="Henrissat B."/>
            <person name="Grigoriev I.V."/>
            <person name="Hibbett D.S."/>
            <person name="Martin F."/>
            <person name="Nordberg H.P."/>
            <person name="Cantor M.N."/>
            <person name="Hua S.X."/>
        </authorList>
    </citation>
    <scope>NUCLEOTIDE SEQUENCE [LARGE SCALE GENOMIC DNA]</scope>
    <source>
        <strain evidence="16 17">MAFF 305830</strain>
    </source>
</reference>
<evidence type="ECO:0000256" key="11">
    <source>
        <dbReference type="ARBA" id="ARBA00023242"/>
    </source>
</evidence>
<dbReference type="PANTHER" id="PTHR10655:SF17">
    <property type="entry name" value="LYSOPHOSPHOLIPASE-LIKE PROTEIN 1"/>
    <property type="match status" value="1"/>
</dbReference>
<evidence type="ECO:0000256" key="7">
    <source>
        <dbReference type="ARBA" id="ARBA00022490"/>
    </source>
</evidence>
<dbReference type="Pfam" id="PF02230">
    <property type="entry name" value="Abhydrolase_2"/>
    <property type="match status" value="1"/>
</dbReference>
<dbReference type="AlphaFoldDB" id="A0A0C2WFJ0"/>
<dbReference type="STRING" id="933852.A0A0C2WFJ0"/>
<dbReference type="Proteomes" id="UP000054097">
    <property type="component" value="Unassembled WGS sequence"/>
</dbReference>
<comment type="subcellular location">
    <subcellularLocation>
        <location evidence="2">Cytoplasm</location>
    </subcellularLocation>
    <subcellularLocation>
        <location evidence="1">Nucleus</location>
    </subcellularLocation>
</comment>
<evidence type="ECO:0000259" key="15">
    <source>
        <dbReference type="Pfam" id="PF02230"/>
    </source>
</evidence>
<evidence type="ECO:0000256" key="8">
    <source>
        <dbReference type="ARBA" id="ARBA00022801"/>
    </source>
</evidence>
<evidence type="ECO:0000256" key="12">
    <source>
        <dbReference type="ARBA" id="ARBA00029392"/>
    </source>
</evidence>
<keyword evidence="10" id="KW-0443">Lipid metabolism</keyword>
<evidence type="ECO:0000256" key="3">
    <source>
        <dbReference type="ARBA" id="ARBA00006499"/>
    </source>
</evidence>
<proteinExistence type="inferred from homology"/>
<accession>A0A0C2WFJ0</accession>
<name>A0A0C2WFJ0_SERVB</name>
<organism evidence="16 17">
    <name type="scientific">Serendipita vermifera MAFF 305830</name>
    <dbReference type="NCBI Taxonomy" id="933852"/>
    <lineage>
        <taxon>Eukaryota</taxon>
        <taxon>Fungi</taxon>
        <taxon>Dikarya</taxon>
        <taxon>Basidiomycota</taxon>
        <taxon>Agaricomycotina</taxon>
        <taxon>Agaricomycetes</taxon>
        <taxon>Sebacinales</taxon>
        <taxon>Serendipitaceae</taxon>
        <taxon>Serendipita</taxon>
    </lineage>
</organism>
<evidence type="ECO:0000256" key="5">
    <source>
        <dbReference type="ARBA" id="ARBA00014923"/>
    </source>
</evidence>
<keyword evidence="9" id="KW-0276">Fatty acid metabolism</keyword>
<evidence type="ECO:0000256" key="14">
    <source>
        <dbReference type="ARBA" id="ARBA00047337"/>
    </source>
</evidence>
<evidence type="ECO:0000256" key="9">
    <source>
        <dbReference type="ARBA" id="ARBA00022832"/>
    </source>
</evidence>